<dbReference type="SUPFAM" id="SSF109709">
    <property type="entry name" value="KorB DNA-binding domain-like"/>
    <property type="match status" value="1"/>
</dbReference>
<accession>A0A1G2BX17</accession>
<dbReference type="InterPro" id="IPR003115">
    <property type="entry name" value="ParB_N"/>
</dbReference>
<dbReference type="SUPFAM" id="SSF110849">
    <property type="entry name" value="ParB/Sulfiredoxin"/>
    <property type="match status" value="1"/>
</dbReference>
<dbReference type="EMBL" id="MHKN01000002">
    <property type="protein sequence ID" value="OGY93049.1"/>
    <property type="molecule type" value="Genomic_DNA"/>
</dbReference>
<evidence type="ECO:0000259" key="5">
    <source>
        <dbReference type="SMART" id="SM00470"/>
    </source>
</evidence>
<evidence type="ECO:0000256" key="2">
    <source>
        <dbReference type="ARBA" id="ARBA00022829"/>
    </source>
</evidence>
<dbReference type="Proteomes" id="UP000177349">
    <property type="component" value="Unassembled WGS sequence"/>
</dbReference>
<dbReference type="Pfam" id="PF17762">
    <property type="entry name" value="HTH_ParB"/>
    <property type="match status" value="1"/>
</dbReference>
<keyword evidence="3" id="KW-0238">DNA-binding</keyword>
<gene>
    <name evidence="6" type="ORF">A3B31_00545</name>
</gene>
<dbReference type="InterPro" id="IPR050336">
    <property type="entry name" value="Chromosome_partition/occlusion"/>
</dbReference>
<comment type="caution">
    <text evidence="6">The sequence shown here is derived from an EMBL/GenBank/DDBJ whole genome shotgun (WGS) entry which is preliminary data.</text>
</comment>
<dbReference type="Gene3D" id="3.90.1530.30">
    <property type="match status" value="1"/>
</dbReference>
<dbReference type="FunFam" id="3.90.1530.30:FF:000001">
    <property type="entry name" value="Chromosome partitioning protein ParB"/>
    <property type="match status" value="1"/>
</dbReference>
<sequence>MSGQTPVLGRGLSSLIPNAQGRHSWGPTVKPLHDGERIVPISVDLIDPNPKQPRTHFDRDKLEELAQSIKEHGIIQPLIATQTGERYQLIAGERRLKAAKLLGQHEVPVVVRKIEEQKKLELSVIENVQRQDLNPLEEALSYKRLMDEFSLTQEEVAQRVGKSRSSVANFLRLLTLPKPVLEALEHEAITFSHAKAILSYPHEKDQLKALRTILKENLTVRETAERPISSGRRKEPDPVLAAWEGKLRERLGFAAHIRKTRRGGIVEFTFQSDEDLKSLLDRLLGGH</sequence>
<dbReference type="InterPro" id="IPR004437">
    <property type="entry name" value="ParB/RepB/Spo0J"/>
</dbReference>
<dbReference type="InterPro" id="IPR036086">
    <property type="entry name" value="ParB/Sulfiredoxin_sf"/>
</dbReference>
<feature type="domain" description="ParB-like N-terminal" evidence="5">
    <location>
        <begin position="39"/>
        <end position="128"/>
    </location>
</feature>
<name>A0A1G2BX17_9BACT</name>
<evidence type="ECO:0000256" key="3">
    <source>
        <dbReference type="ARBA" id="ARBA00023125"/>
    </source>
</evidence>
<dbReference type="GO" id="GO:0007059">
    <property type="term" value="P:chromosome segregation"/>
    <property type="evidence" value="ECO:0007669"/>
    <property type="project" value="UniProtKB-KW"/>
</dbReference>
<evidence type="ECO:0000256" key="1">
    <source>
        <dbReference type="ARBA" id="ARBA00006295"/>
    </source>
</evidence>
<dbReference type="SMART" id="SM00470">
    <property type="entry name" value="ParB"/>
    <property type="match status" value="1"/>
</dbReference>
<proteinExistence type="inferred from homology"/>
<evidence type="ECO:0000313" key="6">
    <source>
        <dbReference type="EMBL" id="OGY93049.1"/>
    </source>
</evidence>
<dbReference type="CDD" id="cd16393">
    <property type="entry name" value="SPO0J_N"/>
    <property type="match status" value="1"/>
</dbReference>
<dbReference type="InterPro" id="IPR041468">
    <property type="entry name" value="HTH_ParB/Spo0J"/>
</dbReference>
<protein>
    <recommendedName>
        <fullName evidence="5">ParB-like N-terminal domain-containing protein</fullName>
    </recommendedName>
</protein>
<reference evidence="6 7" key="1">
    <citation type="journal article" date="2016" name="Nat. Commun.">
        <title>Thousands of microbial genomes shed light on interconnected biogeochemical processes in an aquifer system.</title>
        <authorList>
            <person name="Anantharaman K."/>
            <person name="Brown C.T."/>
            <person name="Hug L.A."/>
            <person name="Sharon I."/>
            <person name="Castelle C.J."/>
            <person name="Probst A.J."/>
            <person name="Thomas B.C."/>
            <person name="Singh A."/>
            <person name="Wilkins M.J."/>
            <person name="Karaoz U."/>
            <person name="Brodie E.L."/>
            <person name="Williams K.H."/>
            <person name="Hubbard S.S."/>
            <person name="Banfield J.F."/>
        </authorList>
    </citation>
    <scope>NUCLEOTIDE SEQUENCE [LARGE SCALE GENOMIC DNA]</scope>
</reference>
<dbReference type="GO" id="GO:0045881">
    <property type="term" value="P:positive regulation of sporulation resulting in formation of a cellular spore"/>
    <property type="evidence" value="ECO:0007669"/>
    <property type="project" value="TreeGrafter"/>
</dbReference>
<evidence type="ECO:0000256" key="4">
    <source>
        <dbReference type="SAM" id="MobiDB-lite"/>
    </source>
</evidence>
<dbReference type="AlphaFoldDB" id="A0A1G2BX17"/>
<comment type="similarity">
    <text evidence="1">Belongs to the ParB family.</text>
</comment>
<dbReference type="PANTHER" id="PTHR33375">
    <property type="entry name" value="CHROMOSOME-PARTITIONING PROTEIN PARB-RELATED"/>
    <property type="match status" value="1"/>
</dbReference>
<dbReference type="Gene3D" id="1.10.10.2830">
    <property type="match status" value="1"/>
</dbReference>
<dbReference type="FunFam" id="1.10.10.2830:FF:000001">
    <property type="entry name" value="Chromosome partitioning protein ParB"/>
    <property type="match status" value="1"/>
</dbReference>
<organism evidence="6 7">
    <name type="scientific">Candidatus Komeilibacteria bacterium RIFCSPLOWO2_01_FULL_53_11</name>
    <dbReference type="NCBI Taxonomy" id="1798552"/>
    <lineage>
        <taxon>Bacteria</taxon>
        <taxon>Candidatus Komeiliibacteriota</taxon>
    </lineage>
</organism>
<dbReference type="PANTHER" id="PTHR33375:SF1">
    <property type="entry name" value="CHROMOSOME-PARTITIONING PROTEIN PARB-RELATED"/>
    <property type="match status" value="1"/>
</dbReference>
<dbReference type="Pfam" id="PF02195">
    <property type="entry name" value="ParB_N"/>
    <property type="match status" value="1"/>
</dbReference>
<feature type="region of interest" description="Disordered" evidence="4">
    <location>
        <begin position="1"/>
        <end position="31"/>
    </location>
</feature>
<evidence type="ECO:0000313" key="7">
    <source>
        <dbReference type="Proteomes" id="UP000177349"/>
    </source>
</evidence>
<keyword evidence="2" id="KW-0159">Chromosome partition</keyword>
<dbReference type="GO" id="GO:0003677">
    <property type="term" value="F:DNA binding"/>
    <property type="evidence" value="ECO:0007669"/>
    <property type="project" value="UniProtKB-KW"/>
</dbReference>
<dbReference type="GO" id="GO:0005694">
    <property type="term" value="C:chromosome"/>
    <property type="evidence" value="ECO:0007669"/>
    <property type="project" value="TreeGrafter"/>
</dbReference>
<dbReference type="NCBIfam" id="TIGR00180">
    <property type="entry name" value="parB_part"/>
    <property type="match status" value="1"/>
</dbReference>